<protein>
    <submittedName>
        <fullName evidence="5">Crotonase/enoyl-CoA hydratase family protein</fullName>
    </submittedName>
</protein>
<evidence type="ECO:0000313" key="5">
    <source>
        <dbReference type="EMBL" id="MFC5948843.1"/>
    </source>
</evidence>
<evidence type="ECO:0000313" key="6">
    <source>
        <dbReference type="Proteomes" id="UP001596119"/>
    </source>
</evidence>
<comment type="caution">
    <text evidence="5">The sequence shown here is derived from an EMBL/GenBank/DDBJ whole genome shotgun (WGS) entry which is preliminary data.</text>
</comment>
<dbReference type="Gene3D" id="1.10.12.10">
    <property type="entry name" value="Lyase 2-enoyl-coa Hydratase, Chain A, domain 2"/>
    <property type="match status" value="1"/>
</dbReference>
<evidence type="ECO:0000256" key="2">
    <source>
        <dbReference type="ARBA" id="ARBA00023239"/>
    </source>
</evidence>
<dbReference type="EMBL" id="JBHSQK010000021">
    <property type="protein sequence ID" value="MFC5948843.1"/>
    <property type="molecule type" value="Genomic_DNA"/>
</dbReference>
<evidence type="ECO:0000256" key="4">
    <source>
        <dbReference type="ARBA" id="ARBA00023717"/>
    </source>
</evidence>
<proteinExistence type="inferred from homology"/>
<dbReference type="RefSeq" id="WP_379565916.1">
    <property type="nucleotide sequence ID" value="NZ_JBHSQK010000021.1"/>
</dbReference>
<dbReference type="SUPFAM" id="SSF52096">
    <property type="entry name" value="ClpP/crotonase"/>
    <property type="match status" value="1"/>
</dbReference>
<dbReference type="PANTHER" id="PTHR11941">
    <property type="entry name" value="ENOYL-COA HYDRATASE-RELATED"/>
    <property type="match status" value="1"/>
</dbReference>
<keyword evidence="6" id="KW-1185">Reference proteome</keyword>
<dbReference type="PANTHER" id="PTHR11941:SF54">
    <property type="entry name" value="ENOYL-COA HYDRATASE, MITOCHONDRIAL"/>
    <property type="match status" value="1"/>
</dbReference>
<reference evidence="6" key="1">
    <citation type="journal article" date="2019" name="Int. J. Syst. Evol. Microbiol.">
        <title>The Global Catalogue of Microorganisms (GCM) 10K type strain sequencing project: providing services to taxonomists for standard genome sequencing and annotation.</title>
        <authorList>
            <consortium name="The Broad Institute Genomics Platform"/>
            <consortium name="The Broad Institute Genome Sequencing Center for Infectious Disease"/>
            <person name="Wu L."/>
            <person name="Ma J."/>
        </authorList>
    </citation>
    <scope>NUCLEOTIDE SEQUENCE [LARGE SCALE GENOMIC DNA]</scope>
    <source>
        <strain evidence="6">CGMCC 4.7397</strain>
    </source>
</reference>
<dbReference type="InterPro" id="IPR029045">
    <property type="entry name" value="ClpP/crotonase-like_dom_sf"/>
</dbReference>
<dbReference type="InterPro" id="IPR014748">
    <property type="entry name" value="Enoyl-CoA_hydra_C"/>
</dbReference>
<comment type="catalytic activity">
    <reaction evidence="4">
        <text>a 4-saturated-(3S)-3-hydroxyacyl-CoA = a (3E)-enoyl-CoA + H2O</text>
        <dbReference type="Rhea" id="RHEA:20724"/>
        <dbReference type="ChEBI" id="CHEBI:15377"/>
        <dbReference type="ChEBI" id="CHEBI:58521"/>
        <dbReference type="ChEBI" id="CHEBI:137480"/>
        <dbReference type="EC" id="4.2.1.17"/>
    </reaction>
</comment>
<organism evidence="5 6">
    <name type="scientific">Pseudonocardia lutea</name>
    <dbReference type="NCBI Taxonomy" id="2172015"/>
    <lineage>
        <taxon>Bacteria</taxon>
        <taxon>Bacillati</taxon>
        <taxon>Actinomycetota</taxon>
        <taxon>Actinomycetes</taxon>
        <taxon>Pseudonocardiales</taxon>
        <taxon>Pseudonocardiaceae</taxon>
        <taxon>Pseudonocardia</taxon>
    </lineage>
</organism>
<comment type="catalytic activity">
    <reaction evidence="3">
        <text>a (3S)-3-hydroxyacyl-CoA = a (2E)-enoyl-CoA + H2O</text>
        <dbReference type="Rhea" id="RHEA:16105"/>
        <dbReference type="ChEBI" id="CHEBI:15377"/>
        <dbReference type="ChEBI" id="CHEBI:57318"/>
        <dbReference type="ChEBI" id="CHEBI:58856"/>
        <dbReference type="EC" id="4.2.1.17"/>
    </reaction>
</comment>
<accession>A0ABW1I7R4</accession>
<evidence type="ECO:0000256" key="1">
    <source>
        <dbReference type="ARBA" id="ARBA00005254"/>
    </source>
</evidence>
<name>A0ABW1I7R4_9PSEU</name>
<sequence length="274" mass="28982">MTTAAPQPAQPPGEGVEALLPKSLQVERHDDVAVLRLTRPAKRNALDDPTVLGIETFFSAPPAGVKAVVLDAEGDHFCAGLDLSELTERDAFEGLEHSMMWHRAFERMERGRLPVVAVLKGAVIGGGLELASATHLRVAEPSAFYALPEGQHGLFVGGGGSVRVPRLIGAHRMADMMLTGRVLAAEEGQALGLSHYLVAPGEGLAKAVELARKIAGNSSVTNFAVLQALPRIAEANPAEGYLMESMVAALAGSSEQAQERMRAFLAGRGGRVRR</sequence>
<comment type="similarity">
    <text evidence="1">Belongs to the enoyl-CoA hydratase/isomerase family.</text>
</comment>
<dbReference type="Pfam" id="PF00378">
    <property type="entry name" value="ECH_1"/>
    <property type="match status" value="1"/>
</dbReference>
<dbReference type="InterPro" id="IPR001753">
    <property type="entry name" value="Enoyl-CoA_hydra/iso"/>
</dbReference>
<keyword evidence="2" id="KW-0456">Lyase</keyword>
<dbReference type="Gene3D" id="3.90.226.10">
    <property type="entry name" value="2-enoyl-CoA Hydratase, Chain A, domain 1"/>
    <property type="match status" value="1"/>
</dbReference>
<gene>
    <name evidence="5" type="ORF">ACFQH9_11200</name>
</gene>
<evidence type="ECO:0000256" key="3">
    <source>
        <dbReference type="ARBA" id="ARBA00023709"/>
    </source>
</evidence>
<dbReference type="NCBIfam" id="NF006013">
    <property type="entry name" value="PRK08150.1"/>
    <property type="match status" value="1"/>
</dbReference>
<dbReference type="CDD" id="cd06558">
    <property type="entry name" value="crotonase-like"/>
    <property type="match status" value="1"/>
</dbReference>
<dbReference type="Proteomes" id="UP001596119">
    <property type="component" value="Unassembled WGS sequence"/>
</dbReference>